<organism evidence="3 4">
    <name type="scientific">Mesorhizobium zhangyense</name>
    <dbReference type="NCBI Taxonomy" id="1776730"/>
    <lineage>
        <taxon>Bacteria</taxon>
        <taxon>Pseudomonadati</taxon>
        <taxon>Pseudomonadota</taxon>
        <taxon>Alphaproteobacteria</taxon>
        <taxon>Hyphomicrobiales</taxon>
        <taxon>Phyllobacteriaceae</taxon>
        <taxon>Mesorhizobium</taxon>
    </lineage>
</organism>
<dbReference type="AlphaFoldDB" id="A0A7C9R823"/>
<evidence type="ECO:0000256" key="1">
    <source>
        <dbReference type="SAM" id="MobiDB-lite"/>
    </source>
</evidence>
<evidence type="ECO:0000256" key="2">
    <source>
        <dbReference type="SAM" id="Phobius"/>
    </source>
</evidence>
<keyword evidence="2" id="KW-0812">Transmembrane</keyword>
<comment type="caution">
    <text evidence="3">The sequence shown here is derived from an EMBL/GenBank/DDBJ whole genome shotgun (WGS) entry which is preliminary data.</text>
</comment>
<sequence length="86" mass="9657">MDRDIKRLNKGTRFHNPAPEMEPSMQIMSAPAVVGISFGVAIAAIFAKKNREKSKGQKAWLFLRGFLAALAALLLLNFGIFYYQNR</sequence>
<keyword evidence="2" id="KW-1133">Transmembrane helix</keyword>
<keyword evidence="2" id="KW-0472">Membrane</keyword>
<dbReference type="RefSeq" id="WP_165118573.1">
    <property type="nucleotide sequence ID" value="NZ_JAAKZG010000005.1"/>
</dbReference>
<gene>
    <name evidence="3" type="ORF">G6N74_14800</name>
</gene>
<dbReference type="EMBL" id="JAAKZG010000005">
    <property type="protein sequence ID" value="NGN42335.1"/>
    <property type="molecule type" value="Genomic_DNA"/>
</dbReference>
<feature type="transmembrane region" description="Helical" evidence="2">
    <location>
        <begin position="27"/>
        <end position="47"/>
    </location>
</feature>
<name>A0A7C9R823_9HYPH</name>
<feature type="region of interest" description="Disordered" evidence="1">
    <location>
        <begin position="1"/>
        <end position="21"/>
    </location>
</feature>
<dbReference type="Proteomes" id="UP000481252">
    <property type="component" value="Unassembled WGS sequence"/>
</dbReference>
<evidence type="ECO:0000313" key="4">
    <source>
        <dbReference type="Proteomes" id="UP000481252"/>
    </source>
</evidence>
<accession>A0A7C9R823</accession>
<keyword evidence="4" id="KW-1185">Reference proteome</keyword>
<evidence type="ECO:0000313" key="3">
    <source>
        <dbReference type="EMBL" id="NGN42335.1"/>
    </source>
</evidence>
<reference evidence="3 4" key="1">
    <citation type="submission" date="2020-02" db="EMBL/GenBank/DDBJ databases">
        <title>Genome sequence of the type strain CGMCC 1.15528 of Mesorhizobium zhangyense.</title>
        <authorList>
            <person name="Gao J."/>
            <person name="Sun J."/>
        </authorList>
    </citation>
    <scope>NUCLEOTIDE SEQUENCE [LARGE SCALE GENOMIC DNA]</scope>
    <source>
        <strain evidence="3 4">CGMCC 1.15528</strain>
    </source>
</reference>
<feature type="transmembrane region" description="Helical" evidence="2">
    <location>
        <begin position="59"/>
        <end position="83"/>
    </location>
</feature>
<evidence type="ECO:0008006" key="5">
    <source>
        <dbReference type="Google" id="ProtNLM"/>
    </source>
</evidence>
<proteinExistence type="predicted"/>
<protein>
    <recommendedName>
        <fullName evidence="5">HIG1 domain-containing protein</fullName>
    </recommendedName>
</protein>